<protein>
    <submittedName>
        <fullName evidence="1">Alternate-type signal peptide domain-containing protein</fullName>
    </submittedName>
</protein>
<dbReference type="AlphaFoldDB" id="A0A4V1BDL7"/>
<proteinExistence type="predicted"/>
<evidence type="ECO:0000313" key="2">
    <source>
        <dbReference type="Proteomes" id="UP000294894"/>
    </source>
</evidence>
<gene>
    <name evidence="1" type="ORF">EXE57_04210</name>
</gene>
<dbReference type="RefSeq" id="WP_135074300.1">
    <property type="nucleotide sequence ID" value="NZ_CP038267.1"/>
</dbReference>
<dbReference type="NCBIfam" id="TIGR04088">
    <property type="entry name" value="cognate_SipW"/>
    <property type="match status" value="1"/>
</dbReference>
<evidence type="ECO:0000313" key="1">
    <source>
        <dbReference type="EMBL" id="QBR91562.1"/>
    </source>
</evidence>
<dbReference type="InterPro" id="IPR023833">
    <property type="entry name" value="Signal_pept_SipW-depend-type"/>
</dbReference>
<organism evidence="1 2">
    <name type="scientific">Nocardioides euryhalodurans</name>
    <dbReference type="NCBI Taxonomy" id="2518370"/>
    <lineage>
        <taxon>Bacteria</taxon>
        <taxon>Bacillati</taxon>
        <taxon>Actinomycetota</taxon>
        <taxon>Actinomycetes</taxon>
        <taxon>Propionibacteriales</taxon>
        <taxon>Nocardioidaceae</taxon>
        <taxon>Nocardioides</taxon>
    </lineage>
</organism>
<dbReference type="OrthoDB" id="4466954at2"/>
<dbReference type="KEGG" id="noy:EXE57_04210"/>
<accession>A0A4V1BDL7</accession>
<dbReference type="InterPro" id="IPR024006">
    <property type="entry name" value="Alt_signal_exp_actinobact"/>
</dbReference>
<keyword evidence="2" id="KW-1185">Reference proteome</keyword>
<dbReference type="EMBL" id="CP038267">
    <property type="protein sequence ID" value="QBR91562.1"/>
    <property type="molecule type" value="Genomic_DNA"/>
</dbReference>
<reference evidence="1 2" key="1">
    <citation type="submission" date="2019-03" db="EMBL/GenBank/DDBJ databases">
        <title>Three New Species of Nocardioides, Nocardioides euryhalodurans sp. nov., Nocardioides seonyuensis sp. nov. and Nocardioides eburneoflavus sp. nov., Iolated from Soil.</title>
        <authorList>
            <person name="Roh S.G."/>
            <person name="Lee C."/>
            <person name="Kim M.-K."/>
            <person name="Kim S.B."/>
        </authorList>
    </citation>
    <scope>NUCLEOTIDE SEQUENCE [LARGE SCALE GENOMIC DNA]</scope>
    <source>
        <strain evidence="1 2">MMS17-SY117</strain>
    </source>
</reference>
<dbReference type="NCBIfam" id="TIGR04089">
    <property type="entry name" value="exp_by_SipW_III"/>
    <property type="match status" value="1"/>
</dbReference>
<sequence length="178" mass="18071">MQKTVKGAVAGASGVALLVGGFGTYALWTDSEGLATHGVQSGRLDIASTPGVYDDANTAAADDWAATDKLVPGDKVTYSQTFTVTAEGKNLEGTIAYQQPSLASSFSAGLAHSVEVVANGATVYETSPGSNQFTFHEPFGSITFTAVVTYELPAATAGSADQGRSATLPAADITITQG</sequence>
<dbReference type="Proteomes" id="UP000294894">
    <property type="component" value="Chromosome"/>
</dbReference>
<name>A0A4V1BDL7_9ACTN</name>